<dbReference type="CDD" id="cd19071">
    <property type="entry name" value="AKR_AKR1-5-like"/>
    <property type="match status" value="1"/>
</dbReference>
<sequence>MKSGDNMSVLTDTITLNNDVKIPAIGFGTWQTPNGPIAYKAVKTALDLGYRHIDTAYAYHNEESVGKAIKDSGLKREEVFITSKLPGEVKNAKQVTEYFESTINSLGVDYLDLYLIHAPWPWNKIGERHDADNVAVWREIEKLYQAGKIKSIGVSNFDVHDLQNLLKHTDIVPVVNQIQYYVGFTEPKIVQFATEHHIKIEAYSPLATGDLIHNAKVKAIADHYNVSVPQVALKFVLQNGAIVLPKATSEAHIKANADLDFTISEADMATLNAMTDTAPAHFHNETQG</sequence>
<organism evidence="8 9">
    <name type="scientific">Secundilactobacillus odoratitofui DSM 19909 = JCM 15043</name>
    <dbReference type="NCBI Taxonomy" id="1423776"/>
    <lineage>
        <taxon>Bacteria</taxon>
        <taxon>Bacillati</taxon>
        <taxon>Bacillota</taxon>
        <taxon>Bacilli</taxon>
        <taxon>Lactobacillales</taxon>
        <taxon>Lactobacillaceae</taxon>
        <taxon>Secundilactobacillus</taxon>
    </lineage>
</organism>
<feature type="active site" description="Proton donor" evidence="4">
    <location>
        <position position="59"/>
    </location>
</feature>
<dbReference type="PIRSF" id="PIRSF000097">
    <property type="entry name" value="AKR"/>
    <property type="match status" value="1"/>
</dbReference>
<dbReference type="Pfam" id="PF00248">
    <property type="entry name" value="Aldo_ket_red"/>
    <property type="match status" value="1"/>
</dbReference>
<evidence type="ECO:0000313" key="8">
    <source>
        <dbReference type="EMBL" id="KRK97517.1"/>
    </source>
</evidence>
<dbReference type="PRINTS" id="PR00069">
    <property type="entry name" value="ALDKETRDTASE"/>
</dbReference>
<feature type="binding site" evidence="5">
    <location>
        <position position="117"/>
    </location>
    <ligand>
        <name>substrate</name>
    </ligand>
</feature>
<evidence type="ECO:0000256" key="3">
    <source>
        <dbReference type="ARBA" id="ARBA00023002"/>
    </source>
</evidence>
<feature type="domain" description="NADP-dependent oxidoreductase" evidence="7">
    <location>
        <begin position="25"/>
        <end position="274"/>
    </location>
</feature>
<reference evidence="8 9" key="1">
    <citation type="journal article" date="2015" name="Genome Announc.">
        <title>Expanding the biotechnology potential of lactobacilli through comparative genomics of 213 strains and associated genera.</title>
        <authorList>
            <person name="Sun Z."/>
            <person name="Harris H.M."/>
            <person name="McCann A."/>
            <person name="Guo C."/>
            <person name="Argimon S."/>
            <person name="Zhang W."/>
            <person name="Yang X."/>
            <person name="Jeffery I.B."/>
            <person name="Cooney J.C."/>
            <person name="Kagawa T.F."/>
            <person name="Liu W."/>
            <person name="Song Y."/>
            <person name="Salvetti E."/>
            <person name="Wrobel A."/>
            <person name="Rasinkangas P."/>
            <person name="Parkhill J."/>
            <person name="Rea M.C."/>
            <person name="O'Sullivan O."/>
            <person name="Ritari J."/>
            <person name="Douillard F.P."/>
            <person name="Paul Ross R."/>
            <person name="Yang R."/>
            <person name="Briner A.E."/>
            <person name="Felis G.E."/>
            <person name="de Vos W.M."/>
            <person name="Barrangou R."/>
            <person name="Klaenhammer T.R."/>
            <person name="Caufield P.W."/>
            <person name="Cui Y."/>
            <person name="Zhang H."/>
            <person name="O'Toole P.W."/>
        </authorList>
    </citation>
    <scope>NUCLEOTIDE SEQUENCE [LARGE SCALE GENOMIC DNA]</scope>
    <source>
        <strain evidence="8 9">DSM 19909</strain>
    </source>
</reference>
<dbReference type="FunFam" id="3.20.20.100:FF:000002">
    <property type="entry name" value="2,5-diketo-D-gluconic acid reductase A"/>
    <property type="match status" value="1"/>
</dbReference>
<dbReference type="AlphaFoldDB" id="A0A0R1LNV9"/>
<evidence type="ECO:0000256" key="5">
    <source>
        <dbReference type="PIRSR" id="PIRSR000097-2"/>
    </source>
</evidence>
<feature type="site" description="Lowers pKa of active site Tyr" evidence="6">
    <location>
        <position position="84"/>
    </location>
</feature>
<dbReference type="SUPFAM" id="SSF51430">
    <property type="entry name" value="NAD(P)-linked oxidoreductase"/>
    <property type="match status" value="1"/>
</dbReference>
<dbReference type="InterPro" id="IPR018170">
    <property type="entry name" value="Aldo/ket_reductase_CS"/>
</dbReference>
<dbReference type="PANTHER" id="PTHR43827">
    <property type="entry name" value="2,5-DIKETO-D-GLUCONIC ACID REDUCTASE"/>
    <property type="match status" value="1"/>
</dbReference>
<protein>
    <submittedName>
        <fullName evidence="8">Aldo keto reductase</fullName>
    </submittedName>
</protein>
<evidence type="ECO:0000256" key="1">
    <source>
        <dbReference type="ARBA" id="ARBA00007905"/>
    </source>
</evidence>
<evidence type="ECO:0000256" key="2">
    <source>
        <dbReference type="ARBA" id="ARBA00022857"/>
    </source>
</evidence>
<dbReference type="InterPro" id="IPR020471">
    <property type="entry name" value="AKR"/>
</dbReference>
<accession>A0A0R1LNV9</accession>
<keyword evidence="3" id="KW-0560">Oxidoreductase</keyword>
<comment type="similarity">
    <text evidence="1">Belongs to the aldo/keto reductase family.</text>
</comment>
<proteinExistence type="inferred from homology"/>
<dbReference type="STRING" id="1423776.FD04_GL001546"/>
<comment type="caution">
    <text evidence="8">The sequence shown here is derived from an EMBL/GenBank/DDBJ whole genome shotgun (WGS) entry which is preliminary data.</text>
</comment>
<name>A0A0R1LNV9_9LACO</name>
<dbReference type="PANTHER" id="PTHR43827:SF3">
    <property type="entry name" value="NADP-DEPENDENT OXIDOREDUCTASE DOMAIN-CONTAINING PROTEIN"/>
    <property type="match status" value="1"/>
</dbReference>
<keyword evidence="2" id="KW-0521">NADP</keyword>
<dbReference type="InterPro" id="IPR036812">
    <property type="entry name" value="NAD(P)_OxRdtase_dom_sf"/>
</dbReference>
<dbReference type="Proteomes" id="UP000051160">
    <property type="component" value="Unassembled WGS sequence"/>
</dbReference>
<dbReference type="GO" id="GO:0016616">
    <property type="term" value="F:oxidoreductase activity, acting on the CH-OH group of donors, NAD or NADP as acceptor"/>
    <property type="evidence" value="ECO:0007669"/>
    <property type="project" value="UniProtKB-ARBA"/>
</dbReference>
<dbReference type="PROSITE" id="PS00798">
    <property type="entry name" value="ALDOKETO_REDUCTASE_1"/>
    <property type="match status" value="1"/>
</dbReference>
<dbReference type="PATRIC" id="fig|1423776.4.peg.1564"/>
<evidence type="ECO:0000313" key="9">
    <source>
        <dbReference type="Proteomes" id="UP000051160"/>
    </source>
</evidence>
<evidence type="ECO:0000256" key="4">
    <source>
        <dbReference type="PIRSR" id="PIRSR000097-1"/>
    </source>
</evidence>
<dbReference type="InterPro" id="IPR023210">
    <property type="entry name" value="NADP_OxRdtase_dom"/>
</dbReference>
<evidence type="ECO:0000256" key="6">
    <source>
        <dbReference type="PIRSR" id="PIRSR000097-3"/>
    </source>
</evidence>
<dbReference type="Gene3D" id="3.20.20.100">
    <property type="entry name" value="NADP-dependent oxidoreductase domain"/>
    <property type="match status" value="1"/>
</dbReference>
<gene>
    <name evidence="8" type="ORF">FD04_GL001546</name>
</gene>
<dbReference type="PROSITE" id="PS00062">
    <property type="entry name" value="ALDOKETO_REDUCTASE_2"/>
    <property type="match status" value="1"/>
</dbReference>
<keyword evidence="9" id="KW-1185">Reference proteome</keyword>
<evidence type="ECO:0000259" key="7">
    <source>
        <dbReference type="Pfam" id="PF00248"/>
    </source>
</evidence>
<dbReference type="EMBL" id="AZEE01000029">
    <property type="protein sequence ID" value="KRK97517.1"/>
    <property type="molecule type" value="Genomic_DNA"/>
</dbReference>